<dbReference type="InterPro" id="IPR039032">
    <property type="entry name" value="Rim-like"/>
</dbReference>
<accession>A0A132A2J9</accession>
<dbReference type="AlphaFoldDB" id="A0A132A2J9"/>
<dbReference type="Gene3D" id="2.60.40.150">
    <property type="entry name" value="C2 domain"/>
    <property type="match status" value="1"/>
</dbReference>
<feature type="compositionally biased region" description="Polar residues" evidence="3">
    <location>
        <begin position="12"/>
        <end position="27"/>
    </location>
</feature>
<dbReference type="PANTHER" id="PTHR12157">
    <property type="entry name" value="REGULATING SYNAPTIC MEMBRANE EXOCYTOSIS PROTEIN"/>
    <property type="match status" value="1"/>
</dbReference>
<dbReference type="GO" id="GO:0042734">
    <property type="term" value="C:presynaptic membrane"/>
    <property type="evidence" value="ECO:0007669"/>
    <property type="project" value="TreeGrafter"/>
</dbReference>
<dbReference type="GO" id="GO:0031267">
    <property type="term" value="F:small GTPase binding"/>
    <property type="evidence" value="ECO:0007669"/>
    <property type="project" value="InterPro"/>
</dbReference>
<dbReference type="GO" id="GO:0042391">
    <property type="term" value="P:regulation of membrane potential"/>
    <property type="evidence" value="ECO:0007669"/>
    <property type="project" value="TreeGrafter"/>
</dbReference>
<dbReference type="GO" id="GO:0048788">
    <property type="term" value="C:cytoskeleton of presynaptic active zone"/>
    <property type="evidence" value="ECO:0007669"/>
    <property type="project" value="TreeGrafter"/>
</dbReference>
<reference evidence="4 5" key="1">
    <citation type="journal article" date="2015" name="Parasit. Vectors">
        <title>Draft genome of the scabies mite.</title>
        <authorList>
            <person name="Rider S.D.Jr."/>
            <person name="Morgan M.S."/>
            <person name="Arlian L.G."/>
        </authorList>
    </citation>
    <scope>NUCLEOTIDE SEQUENCE [LARGE SCALE GENOMIC DNA]</scope>
    <source>
        <strain evidence="4">Arlian Lab</strain>
    </source>
</reference>
<comment type="subcellular location">
    <subcellularLocation>
        <location evidence="2">Synapse</location>
    </subcellularLocation>
</comment>
<name>A0A132A2J9_SARSC</name>
<evidence type="ECO:0000313" key="5">
    <source>
        <dbReference type="Proteomes" id="UP000616769"/>
    </source>
</evidence>
<protein>
    <submittedName>
        <fullName evidence="4">Uncharacterized protein</fullName>
    </submittedName>
</protein>
<dbReference type="GO" id="GO:0050806">
    <property type="term" value="P:positive regulation of synaptic transmission"/>
    <property type="evidence" value="ECO:0007669"/>
    <property type="project" value="TreeGrafter"/>
</dbReference>
<evidence type="ECO:0000256" key="2">
    <source>
        <dbReference type="ARBA" id="ARBA00034103"/>
    </source>
</evidence>
<evidence type="ECO:0000256" key="1">
    <source>
        <dbReference type="ARBA" id="ARBA00023018"/>
    </source>
</evidence>
<organism evidence="4 5">
    <name type="scientific">Sarcoptes scabiei</name>
    <name type="common">Itch mite</name>
    <name type="synonym">Acarus scabiei</name>
    <dbReference type="NCBI Taxonomy" id="52283"/>
    <lineage>
        <taxon>Eukaryota</taxon>
        <taxon>Metazoa</taxon>
        <taxon>Ecdysozoa</taxon>
        <taxon>Arthropoda</taxon>
        <taxon>Chelicerata</taxon>
        <taxon>Arachnida</taxon>
        <taxon>Acari</taxon>
        <taxon>Acariformes</taxon>
        <taxon>Sarcoptiformes</taxon>
        <taxon>Astigmata</taxon>
        <taxon>Psoroptidia</taxon>
        <taxon>Sarcoptoidea</taxon>
        <taxon>Sarcoptidae</taxon>
        <taxon>Sarcoptinae</taxon>
        <taxon>Sarcoptes</taxon>
    </lineage>
</organism>
<dbReference type="EMBL" id="JXLN01010169">
    <property type="protein sequence ID" value="KPM05256.1"/>
    <property type="molecule type" value="Genomic_DNA"/>
</dbReference>
<dbReference type="PANTHER" id="PTHR12157:SF21">
    <property type="entry name" value="RAB3 INTERACTING MOLECULE, ISOFORM F"/>
    <property type="match status" value="1"/>
</dbReference>
<proteinExistence type="predicted"/>
<dbReference type="OrthoDB" id="420032at2759"/>
<sequence>MDSDSEIYMPPQNRSLPSNTCAKDALGTTSGDGEFANFVEGLGPGQIVGRQALAAANLGDIQLSLHDRKGNLEVEIIRARGLKSKQGAKILPGKQTNEINILLN</sequence>
<dbReference type="GO" id="GO:0048791">
    <property type="term" value="P:calcium ion-regulated exocytosis of neurotransmitter"/>
    <property type="evidence" value="ECO:0007669"/>
    <property type="project" value="TreeGrafter"/>
</dbReference>
<keyword evidence="1" id="KW-0770">Synapse</keyword>
<comment type="caution">
    <text evidence="4">The sequence shown here is derived from an EMBL/GenBank/DDBJ whole genome shotgun (WGS) entry which is preliminary data.</text>
</comment>
<gene>
    <name evidence="4" type="ORF">QR98_0037170</name>
</gene>
<dbReference type="GO" id="GO:0044325">
    <property type="term" value="F:transmembrane transporter binding"/>
    <property type="evidence" value="ECO:0007669"/>
    <property type="project" value="TreeGrafter"/>
</dbReference>
<dbReference type="InterPro" id="IPR035892">
    <property type="entry name" value="C2_domain_sf"/>
</dbReference>
<dbReference type="GO" id="GO:0048167">
    <property type="term" value="P:regulation of synaptic plasticity"/>
    <property type="evidence" value="ECO:0007669"/>
    <property type="project" value="TreeGrafter"/>
</dbReference>
<evidence type="ECO:0000256" key="3">
    <source>
        <dbReference type="SAM" id="MobiDB-lite"/>
    </source>
</evidence>
<dbReference type="VEuPathDB" id="VectorBase:SSCA000677"/>
<evidence type="ECO:0000313" key="4">
    <source>
        <dbReference type="EMBL" id="KPM05256.1"/>
    </source>
</evidence>
<feature type="region of interest" description="Disordered" evidence="3">
    <location>
        <begin position="1"/>
        <end position="27"/>
    </location>
</feature>
<dbReference type="Proteomes" id="UP000616769">
    <property type="component" value="Unassembled WGS sequence"/>
</dbReference>